<evidence type="ECO:0000313" key="2">
    <source>
        <dbReference type="EMBL" id="OWV06305.1"/>
    </source>
</evidence>
<keyword evidence="3" id="KW-1185">Reference proteome</keyword>
<comment type="caution">
    <text evidence="2">The sequence shown here is derived from an EMBL/GenBank/DDBJ whole genome shotgun (WGS) entry which is preliminary data.</text>
</comment>
<dbReference type="AlphaFoldDB" id="A0A246RKY1"/>
<evidence type="ECO:0000313" key="3">
    <source>
        <dbReference type="Proteomes" id="UP000197174"/>
    </source>
</evidence>
<feature type="region of interest" description="Disordered" evidence="1">
    <location>
        <begin position="103"/>
        <end position="135"/>
    </location>
</feature>
<dbReference type="EMBL" id="MZMV01000025">
    <property type="protein sequence ID" value="OWV06305.1"/>
    <property type="molecule type" value="Genomic_DNA"/>
</dbReference>
<accession>A0A246RKY1</accession>
<protein>
    <submittedName>
        <fullName evidence="2">Uncharacterized protein</fullName>
    </submittedName>
</protein>
<reference evidence="2 3" key="1">
    <citation type="submission" date="2017-03" db="EMBL/GenBank/DDBJ databases">
        <title>Whole genome sequence of Micromonospora wenchangensis, isolated from mangrove soil.</title>
        <authorList>
            <person name="Yang H."/>
        </authorList>
    </citation>
    <scope>NUCLEOTIDE SEQUENCE [LARGE SCALE GENOMIC DNA]</scope>
    <source>
        <strain evidence="2 3">CCTCC AA 2012002</strain>
    </source>
</reference>
<evidence type="ECO:0000256" key="1">
    <source>
        <dbReference type="SAM" id="MobiDB-lite"/>
    </source>
</evidence>
<organism evidence="2 3">
    <name type="scientific">Micromonospora wenchangensis</name>
    <dbReference type="NCBI Taxonomy" id="1185415"/>
    <lineage>
        <taxon>Bacteria</taxon>
        <taxon>Bacillati</taxon>
        <taxon>Actinomycetota</taxon>
        <taxon>Actinomycetes</taxon>
        <taxon>Micromonosporales</taxon>
        <taxon>Micromonosporaceae</taxon>
        <taxon>Micromonospora</taxon>
    </lineage>
</organism>
<gene>
    <name evidence="2" type="ORF">B5D80_16585</name>
</gene>
<sequence length="135" mass="14306">MAAVTRTGKPTTTHPPWCTPERCGFLVPPVMPHMARRHRGPMLRVGESRASGLVVTYLISAEVPGTPLVGVHATCRAGNAWAELSLPQAAELADQLRDLLAQAVDQVDPGRGDGDPPRADPAEDQGDGRPGVDDE</sequence>
<feature type="compositionally biased region" description="Basic and acidic residues" evidence="1">
    <location>
        <begin position="108"/>
        <end position="135"/>
    </location>
</feature>
<proteinExistence type="predicted"/>
<name>A0A246RKY1_9ACTN</name>
<dbReference type="Proteomes" id="UP000197174">
    <property type="component" value="Unassembled WGS sequence"/>
</dbReference>